<dbReference type="InterPro" id="IPR025455">
    <property type="entry name" value="DUF4276"/>
</dbReference>
<dbReference type="Pfam" id="PF14103">
    <property type="entry name" value="DUF4276"/>
    <property type="match status" value="1"/>
</dbReference>
<gene>
    <name evidence="1" type="ORF">SG34_000340</name>
</gene>
<protein>
    <submittedName>
        <fullName evidence="1">DUF4276 family protein</fullName>
    </submittedName>
</protein>
<dbReference type="AlphaFoldDB" id="A0AAF0CA07"/>
<dbReference type="Proteomes" id="UP000032352">
    <property type="component" value="Chromosome"/>
</dbReference>
<reference evidence="1 2" key="2">
    <citation type="journal article" date="2022" name="Mar. Drugs">
        <title>Bioassay-Guided Fractionation Leads to the Detection of Cholic Acid Generated by the Rare Thalassomonas sp.</title>
        <authorList>
            <person name="Pheiffer F."/>
            <person name="Schneider Y.K."/>
            <person name="Hansen E.H."/>
            <person name="Andersen J.H."/>
            <person name="Isaksson J."/>
            <person name="Busche T."/>
            <person name="R C."/>
            <person name="Kalinowski J."/>
            <person name="Zyl L.V."/>
            <person name="Trindade M."/>
        </authorList>
    </citation>
    <scope>NUCLEOTIDE SEQUENCE [LARGE SCALE GENOMIC DNA]</scope>
    <source>
        <strain evidence="1 2">XOM25</strain>
    </source>
</reference>
<dbReference type="EMBL" id="CP059733">
    <property type="protein sequence ID" value="WDE08082.1"/>
    <property type="molecule type" value="Genomic_DNA"/>
</dbReference>
<evidence type="ECO:0000313" key="1">
    <source>
        <dbReference type="EMBL" id="WDE08082.1"/>
    </source>
</evidence>
<name>A0AAF0CA07_9GAMM</name>
<proteinExistence type="predicted"/>
<accession>A0AAF0CA07</accession>
<evidence type="ECO:0000313" key="2">
    <source>
        <dbReference type="Proteomes" id="UP000032352"/>
    </source>
</evidence>
<sequence length="219" mass="24803">MIRVNILVEGQTEETFVRDVLIPAYSSAGIFFTAILAETSPGHKGGIVNYGKTKRQLVRLCQRDQSAYVTTMIDYYGLPTDFPGINDSAISNEVNIQTRMELLESALELDVNQNNFIANYLLHEFEALLFCQPDKFETWLDNAPVSDLERVRAEFPTPEHINNSPQTSPSKRIMAMAPHYKKVLHGPMIAGDIGLENIRQQCPHFNHWLERIEALAVNN</sequence>
<organism evidence="1 2">
    <name type="scientific">Thalassomonas viridans</name>
    <dbReference type="NCBI Taxonomy" id="137584"/>
    <lineage>
        <taxon>Bacteria</taxon>
        <taxon>Pseudomonadati</taxon>
        <taxon>Pseudomonadota</taxon>
        <taxon>Gammaproteobacteria</taxon>
        <taxon>Alteromonadales</taxon>
        <taxon>Colwelliaceae</taxon>
        <taxon>Thalassomonas</taxon>
    </lineage>
</organism>
<reference evidence="1 2" key="1">
    <citation type="journal article" date="2015" name="Genome Announc.">
        <title>Draft Genome Sequences of Marine Isolates of Thalassomonas viridans and Thalassomonas actiniarum.</title>
        <authorList>
            <person name="Olonade I."/>
            <person name="van Zyl L.J."/>
            <person name="Trindade M."/>
        </authorList>
    </citation>
    <scope>NUCLEOTIDE SEQUENCE [LARGE SCALE GENOMIC DNA]</scope>
    <source>
        <strain evidence="1 2">XOM25</strain>
    </source>
</reference>
<keyword evidence="2" id="KW-1185">Reference proteome</keyword>
<dbReference type="KEGG" id="tvd:SG34_000340"/>